<dbReference type="SUPFAM" id="SSF55729">
    <property type="entry name" value="Acyl-CoA N-acyltransferases (Nat)"/>
    <property type="match status" value="1"/>
</dbReference>
<evidence type="ECO:0000256" key="1">
    <source>
        <dbReference type="ARBA" id="ARBA00022679"/>
    </source>
</evidence>
<evidence type="ECO:0000313" key="4">
    <source>
        <dbReference type="EMBL" id="MBF4693914.1"/>
    </source>
</evidence>
<comment type="caution">
    <text evidence="4">The sequence shown here is derived from an EMBL/GenBank/DDBJ whole genome shotgun (WGS) entry which is preliminary data.</text>
</comment>
<dbReference type="CDD" id="cd04301">
    <property type="entry name" value="NAT_SF"/>
    <property type="match status" value="1"/>
</dbReference>
<gene>
    <name evidence="4" type="ORF">ISU02_12405</name>
</gene>
<proteinExistence type="predicted"/>
<feature type="domain" description="N-acetyltransferase" evidence="3">
    <location>
        <begin position="3"/>
        <end position="161"/>
    </location>
</feature>
<keyword evidence="2" id="KW-0012">Acyltransferase</keyword>
<evidence type="ECO:0000259" key="3">
    <source>
        <dbReference type="PROSITE" id="PS51186"/>
    </source>
</evidence>
<protein>
    <submittedName>
        <fullName evidence="4">GNAT family N-acetyltransferase</fullName>
    </submittedName>
</protein>
<keyword evidence="1" id="KW-0808">Transferase</keyword>
<keyword evidence="5" id="KW-1185">Reference proteome</keyword>
<accession>A0ABR9ZTX7</accession>
<reference evidence="4 5" key="1">
    <citation type="submission" date="2020-11" db="EMBL/GenBank/DDBJ databases">
        <title>Fusibacter basophilias sp. nov.</title>
        <authorList>
            <person name="Qiu D."/>
        </authorList>
    </citation>
    <scope>NUCLEOTIDE SEQUENCE [LARGE SCALE GENOMIC DNA]</scope>
    <source>
        <strain evidence="4 5">Q10-2</strain>
    </source>
</reference>
<evidence type="ECO:0000313" key="5">
    <source>
        <dbReference type="Proteomes" id="UP000614200"/>
    </source>
</evidence>
<dbReference type="PANTHER" id="PTHR10908">
    <property type="entry name" value="SEROTONIN N-ACETYLTRANSFERASE"/>
    <property type="match status" value="1"/>
</dbReference>
<dbReference type="EMBL" id="JADKNH010000007">
    <property type="protein sequence ID" value="MBF4693914.1"/>
    <property type="molecule type" value="Genomic_DNA"/>
</dbReference>
<evidence type="ECO:0000256" key="2">
    <source>
        <dbReference type="ARBA" id="ARBA00023315"/>
    </source>
</evidence>
<organism evidence="4 5">
    <name type="scientific">Fusibacter ferrireducens</name>
    <dbReference type="NCBI Taxonomy" id="2785058"/>
    <lineage>
        <taxon>Bacteria</taxon>
        <taxon>Bacillati</taxon>
        <taxon>Bacillota</taxon>
        <taxon>Clostridia</taxon>
        <taxon>Eubacteriales</taxon>
        <taxon>Eubacteriales Family XII. Incertae Sedis</taxon>
        <taxon>Fusibacter</taxon>
    </lineage>
</organism>
<dbReference type="Gene3D" id="3.40.630.30">
    <property type="match status" value="1"/>
</dbReference>
<dbReference type="PANTHER" id="PTHR10908:SF0">
    <property type="entry name" value="SEROTONIN N-ACETYLTRANSFERASE"/>
    <property type="match status" value="1"/>
</dbReference>
<dbReference type="InterPro" id="IPR000182">
    <property type="entry name" value="GNAT_dom"/>
</dbReference>
<name>A0ABR9ZTX7_9FIRM</name>
<dbReference type="Pfam" id="PF00583">
    <property type="entry name" value="Acetyltransf_1"/>
    <property type="match status" value="1"/>
</dbReference>
<dbReference type="InterPro" id="IPR016181">
    <property type="entry name" value="Acyl_CoA_acyltransferase"/>
</dbReference>
<dbReference type="PROSITE" id="PS51186">
    <property type="entry name" value="GNAT"/>
    <property type="match status" value="1"/>
</dbReference>
<dbReference type="InterPro" id="IPR051635">
    <property type="entry name" value="SNAT-like"/>
</dbReference>
<dbReference type="Proteomes" id="UP000614200">
    <property type="component" value="Unassembled WGS sequence"/>
</dbReference>
<sequence>MDVIIRNVNKTDLEAIVEVERQCFPAAEAAEEKSIKARMSTFPENFFVAEIEKQIVGFINGCTTNSPVIYDEMFHDTSHHIPSGEIIAIFGLDVIESYRRKGIASKLMKTFIENARKQGKKAVILTCKAHLIAYYEGFGFVNDGVSESTHGGAVWYDMTCPL</sequence>